<organism evidence="1 2">
    <name type="scientific">Chamaesiphon minutus (strain ATCC 27169 / PCC 6605)</name>
    <dbReference type="NCBI Taxonomy" id="1173020"/>
    <lineage>
        <taxon>Bacteria</taxon>
        <taxon>Bacillati</taxon>
        <taxon>Cyanobacteriota</taxon>
        <taxon>Cyanophyceae</taxon>
        <taxon>Gomontiellales</taxon>
        <taxon>Chamaesiphonaceae</taxon>
        <taxon>Chamaesiphon</taxon>
    </lineage>
</organism>
<dbReference type="HOGENOM" id="CLU_2301150_0_0_3"/>
<accession>K9UKR3</accession>
<name>K9UKR3_CHAP6</name>
<dbReference type="KEGG" id="cmp:Cha6605_4094"/>
<dbReference type="RefSeq" id="WP_015161157.1">
    <property type="nucleotide sequence ID" value="NC_019697.1"/>
</dbReference>
<gene>
    <name evidence="1" type="ORF">Cha6605_4094</name>
</gene>
<dbReference type="EMBL" id="CP003600">
    <property type="protein sequence ID" value="AFY95046.1"/>
    <property type="molecule type" value="Genomic_DNA"/>
</dbReference>
<evidence type="ECO:0000313" key="1">
    <source>
        <dbReference type="EMBL" id="AFY95046.1"/>
    </source>
</evidence>
<protein>
    <submittedName>
        <fullName evidence="1">Uncharacterized protein</fullName>
    </submittedName>
</protein>
<reference evidence="1 2" key="1">
    <citation type="submission" date="2012-05" db="EMBL/GenBank/DDBJ databases">
        <title>Finished chromosome of genome of Chamaesiphon sp. PCC 6605.</title>
        <authorList>
            <consortium name="US DOE Joint Genome Institute"/>
            <person name="Gugger M."/>
            <person name="Coursin T."/>
            <person name="Rippka R."/>
            <person name="Tandeau De Marsac N."/>
            <person name="Huntemann M."/>
            <person name="Wei C.-L."/>
            <person name="Han J."/>
            <person name="Detter J.C."/>
            <person name="Han C."/>
            <person name="Tapia R."/>
            <person name="Chen A."/>
            <person name="Kyrpides N."/>
            <person name="Mavromatis K."/>
            <person name="Markowitz V."/>
            <person name="Szeto E."/>
            <person name="Ivanova N."/>
            <person name="Pagani I."/>
            <person name="Pati A."/>
            <person name="Goodwin L."/>
            <person name="Nordberg H.P."/>
            <person name="Cantor M.N."/>
            <person name="Hua S.X."/>
            <person name="Woyke T."/>
            <person name="Kerfeld C.A."/>
        </authorList>
    </citation>
    <scope>NUCLEOTIDE SEQUENCE [LARGE SCALE GENOMIC DNA]</scope>
    <source>
        <strain evidence="2">ATCC 27169 / PCC 6605</strain>
    </source>
</reference>
<proteinExistence type="predicted"/>
<keyword evidence="2" id="KW-1185">Reference proteome</keyword>
<dbReference type="AlphaFoldDB" id="K9UKR3"/>
<dbReference type="STRING" id="1173020.Cha6605_4094"/>
<sequence>MTNARILAEFVEEKIAMSWDIFGWLGANLKCPIDCCAIGWRWVRYKFHPWIDLVTAPLNMLTKSGIDRTHAQNRYLSAIGKINFVDVYALLDNLLW</sequence>
<dbReference type="Proteomes" id="UP000010366">
    <property type="component" value="Chromosome"/>
</dbReference>
<evidence type="ECO:0000313" key="2">
    <source>
        <dbReference type="Proteomes" id="UP000010366"/>
    </source>
</evidence>